<organism evidence="1 2">
    <name type="scientific">Stygiolobus azoricus</name>
    <dbReference type="NCBI Taxonomy" id="41675"/>
    <lineage>
        <taxon>Archaea</taxon>
        <taxon>Thermoproteota</taxon>
        <taxon>Thermoprotei</taxon>
        <taxon>Sulfolobales</taxon>
        <taxon>Sulfolobaceae</taxon>
        <taxon>Stygiolobus</taxon>
    </lineage>
</organism>
<name>A0A650CLV4_9CREN</name>
<dbReference type="GeneID" id="42797623"/>
<protein>
    <submittedName>
        <fullName evidence="1">Uncharacterized protein</fullName>
    </submittedName>
</protein>
<evidence type="ECO:0000313" key="2">
    <source>
        <dbReference type="Proteomes" id="UP000423396"/>
    </source>
</evidence>
<dbReference type="AlphaFoldDB" id="A0A650CLV4"/>
<dbReference type="EMBL" id="CP045483">
    <property type="protein sequence ID" value="QGR18723.1"/>
    <property type="molecule type" value="Genomic_DNA"/>
</dbReference>
<accession>A0A650CLV4</accession>
<gene>
    <name evidence="1" type="ORF">D1868_01055</name>
</gene>
<proteinExistence type="predicted"/>
<dbReference type="Proteomes" id="UP000423396">
    <property type="component" value="Chromosome"/>
</dbReference>
<keyword evidence="2" id="KW-1185">Reference proteome</keyword>
<sequence>MAKKNNKPKKDDEKVLTSIYKDALRSLDEMEELIRLQLNLKYTSLDGKSRKEVEVRTLYLSNIVKQTTYSFKATRDIDIVEYLANYLLFAYITKKNRQGYLRVPLSVFSKLDKNMIDEIFSWYDIVTSEYADSIKELIMQKDIITEADIRNLLDKTPILMDISSLIIVNKDQGNLNENRFSVAVMIQGSTKDLTIRIGEILRNFFTRLGFKVEGQQFLEQSIKFSIII</sequence>
<evidence type="ECO:0000313" key="1">
    <source>
        <dbReference type="EMBL" id="QGR18723.1"/>
    </source>
</evidence>
<dbReference type="RefSeq" id="WP_156004946.1">
    <property type="nucleotide sequence ID" value="NZ_CP045483.1"/>
</dbReference>
<reference evidence="1 2" key="1">
    <citation type="submission" date="2019-10" db="EMBL/GenBank/DDBJ databases">
        <title>Genome Sequences from Six Type Strain Members of the Archaeal Family Sulfolobaceae: Acidianus ambivalens, Acidianus infernus, Metallosphaera prunae, Stygiolobus azoricus, Sulfolobus metallicus, and Sulfurisphaera ohwakuensis.</title>
        <authorList>
            <person name="Counts J.A."/>
            <person name="Kelly R.M."/>
        </authorList>
    </citation>
    <scope>NUCLEOTIDE SEQUENCE [LARGE SCALE GENOMIC DNA]</scope>
    <source>
        <strain evidence="1 2">FC6</strain>
    </source>
</reference>
<dbReference type="KEGG" id="sazo:D1868_01055"/>